<keyword evidence="3" id="KW-0547">Nucleotide-binding</keyword>
<dbReference type="PANTHER" id="PTHR24056:SF508">
    <property type="entry name" value="CYCLIN-DEPENDENT KINASE 10"/>
    <property type="match status" value="1"/>
</dbReference>
<keyword evidence="2" id="KW-0808">Transferase</keyword>
<sequence>CTGAVSGRGKQHNSLDTHPTIRSATTRCVAQCLVADIVLLHPTQQLGGCRSMKEFEELNRIGEGTCGITCTDHMVCVTVSNRSQDTQMDEIVALKKVQMDKEKDGIPISSLWEITLLLRLWHPNTVELKEVVTVVCVSCSIFLVMGYCEQDLTSLLENMQMPFSEAQYRWIVKCIILQVLKGLQYLHENFIIHSRDLKVSNLLMTDKGCVKTADFGLACAYRVPLKPITPKVVTLWYQAPELLLGMTTQTTGIGQWDVSLWNCSSQAITPRQLIVQLLGMPSENIRPGFSKLPLVSQNTLRKQPYNNLKHTFPWLSEAGLRLLNFLFMYDPGKRFGQDVDKGNIQSRE</sequence>
<comment type="caution">
    <text evidence="7">The sequence shown here is derived from an EMBL/GenBank/DDBJ whole genome shotgun (WGS) entry which is preliminary data.</text>
</comment>
<dbReference type="EMBL" id="JAHDVG010000478">
    <property type="protein sequence ID" value="KAH1175254.1"/>
    <property type="molecule type" value="Genomic_DNA"/>
</dbReference>
<organism evidence="7 8">
    <name type="scientific">Mauremys mutica</name>
    <name type="common">yellowpond turtle</name>
    <dbReference type="NCBI Taxonomy" id="74926"/>
    <lineage>
        <taxon>Eukaryota</taxon>
        <taxon>Metazoa</taxon>
        <taxon>Chordata</taxon>
        <taxon>Craniata</taxon>
        <taxon>Vertebrata</taxon>
        <taxon>Euteleostomi</taxon>
        <taxon>Archelosauria</taxon>
        <taxon>Testudinata</taxon>
        <taxon>Testudines</taxon>
        <taxon>Cryptodira</taxon>
        <taxon>Durocryptodira</taxon>
        <taxon>Testudinoidea</taxon>
        <taxon>Geoemydidae</taxon>
        <taxon>Geoemydinae</taxon>
        <taxon>Mauremys</taxon>
    </lineage>
</organism>
<keyword evidence="1" id="KW-0723">Serine/threonine-protein kinase</keyword>
<reference evidence="7" key="1">
    <citation type="submission" date="2021-09" db="EMBL/GenBank/DDBJ databases">
        <title>The genome of Mauremys mutica provides insights into the evolution of semi-aquatic lifestyle.</title>
        <authorList>
            <person name="Gong S."/>
            <person name="Gao Y."/>
        </authorList>
    </citation>
    <scope>NUCLEOTIDE SEQUENCE</scope>
    <source>
        <strain evidence="7">MM-2020</strain>
        <tissue evidence="7">Muscle</tissue>
    </source>
</reference>
<dbReference type="FunFam" id="3.30.200.20:FF:000646">
    <property type="entry name" value="Cyclin dependent kinase 10"/>
    <property type="match status" value="1"/>
</dbReference>
<dbReference type="PROSITE" id="PS50011">
    <property type="entry name" value="PROTEIN_KINASE_DOM"/>
    <property type="match status" value="1"/>
</dbReference>
<evidence type="ECO:0000256" key="2">
    <source>
        <dbReference type="ARBA" id="ARBA00022679"/>
    </source>
</evidence>
<evidence type="ECO:0000259" key="6">
    <source>
        <dbReference type="PROSITE" id="PS50011"/>
    </source>
</evidence>
<keyword evidence="5" id="KW-0067">ATP-binding</keyword>
<evidence type="ECO:0000256" key="4">
    <source>
        <dbReference type="ARBA" id="ARBA00022777"/>
    </source>
</evidence>
<proteinExistence type="predicted"/>
<name>A0A9D3X4G9_9SAUR</name>
<dbReference type="GO" id="GO:0007346">
    <property type="term" value="P:regulation of mitotic cell cycle"/>
    <property type="evidence" value="ECO:0007669"/>
    <property type="project" value="TreeGrafter"/>
</dbReference>
<dbReference type="GO" id="GO:0005524">
    <property type="term" value="F:ATP binding"/>
    <property type="evidence" value="ECO:0007669"/>
    <property type="project" value="UniProtKB-KW"/>
</dbReference>
<dbReference type="SMART" id="SM00220">
    <property type="entry name" value="S_TKc"/>
    <property type="match status" value="1"/>
</dbReference>
<feature type="domain" description="Protein kinase" evidence="6">
    <location>
        <begin position="55"/>
        <end position="348"/>
    </location>
</feature>
<dbReference type="Pfam" id="PF00069">
    <property type="entry name" value="Pkinase"/>
    <property type="match status" value="1"/>
</dbReference>
<dbReference type="Gene3D" id="1.10.510.10">
    <property type="entry name" value="Transferase(Phosphotransferase) domain 1"/>
    <property type="match status" value="1"/>
</dbReference>
<evidence type="ECO:0000313" key="8">
    <source>
        <dbReference type="Proteomes" id="UP000827986"/>
    </source>
</evidence>
<dbReference type="Proteomes" id="UP000827986">
    <property type="component" value="Unassembled WGS sequence"/>
</dbReference>
<dbReference type="AlphaFoldDB" id="A0A9D3X4G9"/>
<protein>
    <recommendedName>
        <fullName evidence="6">Protein kinase domain-containing protein</fullName>
    </recommendedName>
</protein>
<evidence type="ECO:0000313" key="7">
    <source>
        <dbReference type="EMBL" id="KAH1175254.1"/>
    </source>
</evidence>
<dbReference type="InterPro" id="IPR000719">
    <property type="entry name" value="Prot_kinase_dom"/>
</dbReference>
<keyword evidence="8" id="KW-1185">Reference proteome</keyword>
<dbReference type="InterPro" id="IPR050108">
    <property type="entry name" value="CDK"/>
</dbReference>
<dbReference type="SUPFAM" id="SSF56112">
    <property type="entry name" value="Protein kinase-like (PK-like)"/>
    <property type="match status" value="1"/>
</dbReference>
<dbReference type="GO" id="GO:0004674">
    <property type="term" value="F:protein serine/threonine kinase activity"/>
    <property type="evidence" value="ECO:0007669"/>
    <property type="project" value="UniProtKB-KW"/>
</dbReference>
<gene>
    <name evidence="7" type="ORF">KIL84_021668</name>
</gene>
<dbReference type="InterPro" id="IPR011009">
    <property type="entry name" value="Kinase-like_dom_sf"/>
</dbReference>
<evidence type="ECO:0000256" key="3">
    <source>
        <dbReference type="ARBA" id="ARBA00022741"/>
    </source>
</evidence>
<accession>A0A9D3X4G9</accession>
<evidence type="ECO:0000256" key="1">
    <source>
        <dbReference type="ARBA" id="ARBA00022527"/>
    </source>
</evidence>
<dbReference type="GO" id="GO:0005634">
    <property type="term" value="C:nucleus"/>
    <property type="evidence" value="ECO:0007669"/>
    <property type="project" value="TreeGrafter"/>
</dbReference>
<dbReference type="PANTHER" id="PTHR24056">
    <property type="entry name" value="CELL DIVISION PROTEIN KINASE"/>
    <property type="match status" value="1"/>
</dbReference>
<feature type="non-terminal residue" evidence="7">
    <location>
        <position position="348"/>
    </location>
</feature>
<evidence type="ECO:0000256" key="5">
    <source>
        <dbReference type="ARBA" id="ARBA00022840"/>
    </source>
</evidence>
<keyword evidence="4" id="KW-0418">Kinase</keyword>
<dbReference type="Gene3D" id="3.30.200.20">
    <property type="entry name" value="Phosphorylase Kinase, domain 1"/>
    <property type="match status" value="1"/>
</dbReference>